<keyword evidence="2" id="KW-0812">Transmembrane</keyword>
<dbReference type="PANTHER" id="PTHR30576">
    <property type="entry name" value="COLANIC BIOSYNTHESIS UDP-GLUCOSE LIPID CARRIER TRANSFERASE"/>
    <property type="match status" value="1"/>
</dbReference>
<dbReference type="InterPro" id="IPR003362">
    <property type="entry name" value="Bact_transf"/>
</dbReference>
<dbReference type="GO" id="GO:0016757">
    <property type="term" value="F:glycosyltransferase activity"/>
    <property type="evidence" value="ECO:0007669"/>
    <property type="project" value="UniProtKB-KW"/>
</dbReference>
<dbReference type="EMBL" id="CACVAU010000040">
    <property type="protein sequence ID" value="CAA6812536.1"/>
    <property type="molecule type" value="Genomic_DNA"/>
</dbReference>
<keyword evidence="4" id="KW-0328">Glycosyltransferase</keyword>
<protein>
    <submittedName>
        <fullName evidence="4">Lipid carrier: UDP-N-acetylgalactosaminyltransferase (EC)</fullName>
        <ecNumber evidence="4">2.4.1.-</ecNumber>
    </submittedName>
</protein>
<reference evidence="4" key="1">
    <citation type="submission" date="2020-01" db="EMBL/GenBank/DDBJ databases">
        <authorList>
            <person name="Meier V. D."/>
            <person name="Meier V D."/>
        </authorList>
    </citation>
    <scope>NUCLEOTIDE SEQUENCE</scope>
    <source>
        <strain evidence="4">HLG_WM_MAG_05</strain>
    </source>
</reference>
<dbReference type="EC" id="2.4.1.-" evidence="4"/>
<evidence type="ECO:0000256" key="2">
    <source>
        <dbReference type="SAM" id="Phobius"/>
    </source>
</evidence>
<sequence length="223" mass="25659">MTRIFDIVLSALALIILAPLLLPIMLILKFTGENKVFYLQERVGLNGKMFGIWKFATMLENSPNMKNAYITTHGDPRVLPFGRFLRKSKINELPQLVNIFKGDISVVGPRPQVKAHLDLYPNDALDDILAIKPGLTGIASLFFRDEETMISNSDMEPKKFYKAYIAPYKTELELWYKVNQNLYTYFMLIGLTAWNIFFTDSKLYRKVFRDLPEPPAELVIGEK</sequence>
<feature type="transmembrane region" description="Helical" evidence="2">
    <location>
        <begin position="182"/>
        <end position="199"/>
    </location>
</feature>
<evidence type="ECO:0000313" key="4">
    <source>
        <dbReference type="EMBL" id="CAA6812536.1"/>
    </source>
</evidence>
<evidence type="ECO:0000256" key="1">
    <source>
        <dbReference type="ARBA" id="ARBA00006464"/>
    </source>
</evidence>
<dbReference type="AlphaFoldDB" id="A0A6S6TCB1"/>
<feature type="transmembrane region" description="Helical" evidence="2">
    <location>
        <begin position="7"/>
        <end position="28"/>
    </location>
</feature>
<gene>
    <name evidence="4" type="ORF">HELGO_WM15268</name>
</gene>
<accession>A0A6S6TCB1</accession>
<evidence type="ECO:0000259" key="3">
    <source>
        <dbReference type="Pfam" id="PF02397"/>
    </source>
</evidence>
<organism evidence="4">
    <name type="scientific">uncultured Sulfurovum sp</name>
    <dbReference type="NCBI Taxonomy" id="269237"/>
    <lineage>
        <taxon>Bacteria</taxon>
        <taxon>Pseudomonadati</taxon>
        <taxon>Campylobacterota</taxon>
        <taxon>Epsilonproteobacteria</taxon>
        <taxon>Campylobacterales</taxon>
        <taxon>Sulfurovaceae</taxon>
        <taxon>Sulfurovum</taxon>
        <taxon>environmental samples</taxon>
    </lineage>
</organism>
<name>A0A6S6TCB1_9BACT</name>
<keyword evidence="2" id="KW-0472">Membrane</keyword>
<dbReference type="GO" id="GO:0016780">
    <property type="term" value="F:phosphotransferase activity, for other substituted phosphate groups"/>
    <property type="evidence" value="ECO:0007669"/>
    <property type="project" value="TreeGrafter"/>
</dbReference>
<proteinExistence type="inferred from homology"/>
<keyword evidence="2" id="KW-1133">Transmembrane helix</keyword>
<dbReference type="Pfam" id="PF02397">
    <property type="entry name" value="Bac_transf"/>
    <property type="match status" value="1"/>
</dbReference>
<dbReference type="PANTHER" id="PTHR30576:SF0">
    <property type="entry name" value="UNDECAPRENYL-PHOSPHATE N-ACETYLGALACTOSAMINYL 1-PHOSPHATE TRANSFERASE-RELATED"/>
    <property type="match status" value="1"/>
</dbReference>
<feature type="domain" description="Bacterial sugar transferase" evidence="3">
    <location>
        <begin position="3"/>
        <end position="197"/>
    </location>
</feature>
<keyword evidence="4" id="KW-0808">Transferase</keyword>
<comment type="similarity">
    <text evidence="1">Belongs to the bacterial sugar transferase family.</text>
</comment>